<dbReference type="PANTHER" id="PTHR10317">
    <property type="entry name" value="EUKARYOTIC TRANSLATION INITIATION FACTOR 3 SUBUNIT E"/>
    <property type="match status" value="1"/>
</dbReference>
<dbReference type="SMART" id="SM00088">
    <property type="entry name" value="PINT"/>
    <property type="match status" value="1"/>
</dbReference>
<evidence type="ECO:0000259" key="5">
    <source>
        <dbReference type="PROSITE" id="PS50250"/>
    </source>
</evidence>
<dbReference type="PIRSF" id="PIRSF016255">
    <property type="entry name" value="eIF3e_su6"/>
    <property type="match status" value="1"/>
</dbReference>
<gene>
    <name evidence="6" type="ORF">LOD99_8730</name>
</gene>
<dbReference type="SUPFAM" id="SSF46785">
    <property type="entry name" value="Winged helix' DNA-binding domain"/>
    <property type="match status" value="1"/>
</dbReference>
<keyword evidence="2 4" id="KW-0396">Initiation factor</keyword>
<dbReference type="AlphaFoldDB" id="A0AAV7JFJ4"/>
<evidence type="ECO:0000256" key="2">
    <source>
        <dbReference type="ARBA" id="ARBA00022540"/>
    </source>
</evidence>
<evidence type="ECO:0000313" key="6">
    <source>
        <dbReference type="EMBL" id="KAI6647553.1"/>
    </source>
</evidence>
<sequence>MIYSRTEAKKTETGQDSDELFHQLCEREGMTASSMVADLYQFAKLNYECGDYESALDTLTWFFTLANSQYNQEEVNSANWGRLACEILLQKFDDALNNLDQLRESIDRGSETQADKQIKRCWWVHWSLFVFFHHEDGLDRLAQIIAGSEQELREDRVLLSTIQNHCPYLFRYFAVAALLSTRGDMVKRLLQFITDNRVVTEDPIVEFLLALYKDFDFPRASKKLGICFDVVQNDFFLTGCYQMFIEAAKRAVLQNFITIYQCISLKMLAECMHVSEAQAEQWIVKYIQEKNLIAKINAKEAHVIIKKDPPPIHQQMLDKTQDLKLRSSVLHQKVRQKYEENQKKGRGGSKHISTY</sequence>
<organism evidence="6 7">
    <name type="scientific">Oopsacas minuta</name>
    <dbReference type="NCBI Taxonomy" id="111878"/>
    <lineage>
        <taxon>Eukaryota</taxon>
        <taxon>Metazoa</taxon>
        <taxon>Porifera</taxon>
        <taxon>Hexactinellida</taxon>
        <taxon>Hexasterophora</taxon>
        <taxon>Lyssacinosida</taxon>
        <taxon>Leucopsacidae</taxon>
        <taxon>Oopsacas</taxon>
    </lineage>
</organism>
<comment type="subunit">
    <text evidence="4">Component of the eukaryotic translation initiation factor 3 (eIF-3) complex.</text>
</comment>
<keyword evidence="3 4" id="KW-0648">Protein biosynthesis</keyword>
<comment type="caution">
    <text evidence="6">The sequence shown here is derived from an EMBL/GenBank/DDBJ whole genome shotgun (WGS) entry which is preliminary data.</text>
</comment>
<proteinExistence type="inferred from homology"/>
<dbReference type="GO" id="GO:0005852">
    <property type="term" value="C:eukaryotic translation initiation factor 3 complex"/>
    <property type="evidence" value="ECO:0007669"/>
    <property type="project" value="InterPro"/>
</dbReference>
<keyword evidence="1 4" id="KW-0963">Cytoplasm</keyword>
<name>A0AAV7JFJ4_9METZ</name>
<evidence type="ECO:0000256" key="1">
    <source>
        <dbReference type="ARBA" id="ARBA00022490"/>
    </source>
</evidence>
<dbReference type="EMBL" id="JAKMXF010000341">
    <property type="protein sequence ID" value="KAI6647553.1"/>
    <property type="molecule type" value="Genomic_DNA"/>
</dbReference>
<evidence type="ECO:0000256" key="4">
    <source>
        <dbReference type="PIRNR" id="PIRNR016255"/>
    </source>
</evidence>
<feature type="domain" description="PCI" evidence="5">
    <location>
        <begin position="130"/>
        <end position="310"/>
    </location>
</feature>
<keyword evidence="7" id="KW-1185">Reference proteome</keyword>
<reference evidence="6 7" key="1">
    <citation type="journal article" date="2023" name="BMC Biol.">
        <title>The compact genome of the sponge Oopsacas minuta (Hexactinellida) is lacking key metazoan core genes.</title>
        <authorList>
            <person name="Santini S."/>
            <person name="Schenkelaars Q."/>
            <person name="Jourda C."/>
            <person name="Duchesne M."/>
            <person name="Belahbib H."/>
            <person name="Rocher C."/>
            <person name="Selva M."/>
            <person name="Riesgo A."/>
            <person name="Vervoort M."/>
            <person name="Leys S.P."/>
            <person name="Kodjabachian L."/>
            <person name="Le Bivic A."/>
            <person name="Borchiellini C."/>
            <person name="Claverie J.M."/>
            <person name="Renard E."/>
        </authorList>
    </citation>
    <scope>NUCLEOTIDE SEQUENCE [LARGE SCALE GENOMIC DNA]</scope>
    <source>
        <strain evidence="6">SPO-2</strain>
    </source>
</reference>
<evidence type="ECO:0000256" key="3">
    <source>
        <dbReference type="ARBA" id="ARBA00022917"/>
    </source>
</evidence>
<protein>
    <recommendedName>
        <fullName evidence="4">Eukaryotic translation initiation factor 3 subunit E</fullName>
    </recommendedName>
</protein>
<dbReference type="InterPro" id="IPR000717">
    <property type="entry name" value="PCI_dom"/>
</dbReference>
<comment type="similarity">
    <text evidence="4">Belongs to the eIF-3 subunit E family.</text>
</comment>
<dbReference type="PROSITE" id="PS50250">
    <property type="entry name" value="PCI"/>
    <property type="match status" value="1"/>
</dbReference>
<dbReference type="GO" id="GO:0003743">
    <property type="term" value="F:translation initiation factor activity"/>
    <property type="evidence" value="ECO:0007669"/>
    <property type="project" value="UniProtKB-KW"/>
</dbReference>
<dbReference type="Proteomes" id="UP001165289">
    <property type="component" value="Unassembled WGS sequence"/>
</dbReference>
<accession>A0AAV7JFJ4</accession>
<dbReference type="Pfam" id="PF01399">
    <property type="entry name" value="PCI"/>
    <property type="match status" value="1"/>
</dbReference>
<evidence type="ECO:0000313" key="7">
    <source>
        <dbReference type="Proteomes" id="UP001165289"/>
    </source>
</evidence>
<comment type="subcellular location">
    <subcellularLocation>
        <location evidence="4">Cytoplasm</location>
    </subcellularLocation>
</comment>
<dbReference type="InterPro" id="IPR036390">
    <property type="entry name" value="WH_DNA-bd_sf"/>
</dbReference>
<dbReference type="InterPro" id="IPR016650">
    <property type="entry name" value="eIF3e"/>
</dbReference>